<accession>A0A1A9ZRZ9</accession>
<dbReference type="EnsemblMetazoa" id="GPAI023195-RA">
    <property type="protein sequence ID" value="GPAI023195-PA"/>
    <property type="gene ID" value="GPAI023195"/>
</dbReference>
<protein>
    <submittedName>
        <fullName evidence="1">Uncharacterized protein</fullName>
    </submittedName>
</protein>
<dbReference type="AlphaFoldDB" id="A0A1A9ZRZ9"/>
<dbReference type="VEuPathDB" id="VectorBase:GPAI023195"/>
<organism evidence="1 2">
    <name type="scientific">Glossina pallidipes</name>
    <name type="common">Tsetse fly</name>
    <dbReference type="NCBI Taxonomy" id="7398"/>
    <lineage>
        <taxon>Eukaryota</taxon>
        <taxon>Metazoa</taxon>
        <taxon>Ecdysozoa</taxon>
        <taxon>Arthropoda</taxon>
        <taxon>Hexapoda</taxon>
        <taxon>Insecta</taxon>
        <taxon>Pterygota</taxon>
        <taxon>Neoptera</taxon>
        <taxon>Endopterygota</taxon>
        <taxon>Diptera</taxon>
        <taxon>Brachycera</taxon>
        <taxon>Muscomorpha</taxon>
        <taxon>Hippoboscoidea</taxon>
        <taxon>Glossinidae</taxon>
        <taxon>Glossina</taxon>
    </lineage>
</organism>
<evidence type="ECO:0000313" key="2">
    <source>
        <dbReference type="Proteomes" id="UP000092445"/>
    </source>
</evidence>
<name>A0A1A9ZRZ9_GLOPL</name>
<dbReference type="STRING" id="7398.A0A1A9ZRZ9"/>
<sequence length="81" mass="9123">MIRSHSCTCKPWDTPVLPQRGQNMEFEKPSRRSDICYPDFAKEAAVGYVNGDSTCGQRALYEVGITAIPVYNVDNNKKIIK</sequence>
<reference evidence="1" key="2">
    <citation type="submission" date="2020-05" db="UniProtKB">
        <authorList>
            <consortium name="EnsemblMetazoa"/>
        </authorList>
    </citation>
    <scope>IDENTIFICATION</scope>
    <source>
        <strain evidence="1">IAEA</strain>
    </source>
</reference>
<dbReference type="Proteomes" id="UP000092445">
    <property type="component" value="Unassembled WGS sequence"/>
</dbReference>
<evidence type="ECO:0000313" key="1">
    <source>
        <dbReference type="EnsemblMetazoa" id="GPAI023195-PA"/>
    </source>
</evidence>
<keyword evidence="2" id="KW-1185">Reference proteome</keyword>
<proteinExistence type="predicted"/>
<reference evidence="2" key="1">
    <citation type="submission" date="2014-03" db="EMBL/GenBank/DDBJ databases">
        <authorList>
            <person name="Aksoy S."/>
            <person name="Warren W."/>
            <person name="Wilson R.K."/>
        </authorList>
    </citation>
    <scope>NUCLEOTIDE SEQUENCE [LARGE SCALE GENOMIC DNA]</scope>
    <source>
        <strain evidence="2">IAEA</strain>
    </source>
</reference>